<dbReference type="EC" id="2.3.2.31" evidence="5"/>
<sequence length="265" mass="30250">MAKESTSDYLFVDDLYFSALFTENNEEDDQVFPISDAKYAEELQLQEVLMASMINAPPITTQASPTSNPKQIKVAKGVGESSHSEPVEVAPEAEAGQPSYCLCEICVEEKEKKEMFRNESCHHSFCTDCISKHVATKIQENIQVVSCPGFELQRRAGARRLQISDPQRKSECPICRRLFCAQCYVPWHSGVECEEFQRLNEDERGREDLMVRELARDKKWMRCPHCRFFIEKTEGCLHLTCRCGFQFCYACGATWSDNHGGCQTQ</sequence>
<dbReference type="InterPro" id="IPR018957">
    <property type="entry name" value="Znf_C3HC4_RING-type"/>
</dbReference>
<dbReference type="UniPathway" id="UPA00143"/>
<evidence type="ECO:0000256" key="3">
    <source>
        <dbReference type="ARBA" id="ARBA00003976"/>
    </source>
</evidence>
<keyword evidence="11" id="KW-0862">Zinc</keyword>
<evidence type="ECO:0000259" key="14">
    <source>
        <dbReference type="PROSITE" id="PS50089"/>
    </source>
</evidence>
<evidence type="ECO:0000313" key="16">
    <source>
        <dbReference type="EMBL" id="KAA8542026.1"/>
    </source>
</evidence>
<dbReference type="Proteomes" id="UP000325577">
    <property type="component" value="Linkage Group LG12"/>
</dbReference>
<dbReference type="GO" id="GO:0061630">
    <property type="term" value="F:ubiquitin protein ligase activity"/>
    <property type="evidence" value="ECO:0007669"/>
    <property type="project" value="UniProtKB-EC"/>
</dbReference>
<organism evidence="16 17">
    <name type="scientific">Nyssa sinensis</name>
    <dbReference type="NCBI Taxonomy" id="561372"/>
    <lineage>
        <taxon>Eukaryota</taxon>
        <taxon>Viridiplantae</taxon>
        <taxon>Streptophyta</taxon>
        <taxon>Embryophyta</taxon>
        <taxon>Tracheophyta</taxon>
        <taxon>Spermatophyta</taxon>
        <taxon>Magnoliopsida</taxon>
        <taxon>eudicotyledons</taxon>
        <taxon>Gunneridae</taxon>
        <taxon>Pentapetalae</taxon>
        <taxon>asterids</taxon>
        <taxon>Cornales</taxon>
        <taxon>Nyssaceae</taxon>
        <taxon>Nyssa</taxon>
    </lineage>
</organism>
<evidence type="ECO:0000256" key="10">
    <source>
        <dbReference type="ARBA" id="ARBA00022786"/>
    </source>
</evidence>
<dbReference type="PANTHER" id="PTHR11685">
    <property type="entry name" value="RBR FAMILY RING FINGER AND IBR DOMAIN-CONTAINING"/>
    <property type="match status" value="1"/>
</dbReference>
<dbReference type="InterPro" id="IPR002867">
    <property type="entry name" value="IBR_dom"/>
</dbReference>
<dbReference type="PROSITE" id="PS00518">
    <property type="entry name" value="ZF_RING_1"/>
    <property type="match status" value="1"/>
</dbReference>
<dbReference type="InterPro" id="IPR044066">
    <property type="entry name" value="TRIAD_supradom"/>
</dbReference>
<accession>A0A5J5BH83</accession>
<dbReference type="GO" id="GO:0008270">
    <property type="term" value="F:zinc ion binding"/>
    <property type="evidence" value="ECO:0007669"/>
    <property type="project" value="UniProtKB-KW"/>
</dbReference>
<dbReference type="OrthoDB" id="10009520at2759"/>
<feature type="domain" description="RING-type" evidence="15">
    <location>
        <begin position="99"/>
        <end position="265"/>
    </location>
</feature>
<evidence type="ECO:0000256" key="6">
    <source>
        <dbReference type="ARBA" id="ARBA00022679"/>
    </source>
</evidence>
<dbReference type="InterPro" id="IPR017907">
    <property type="entry name" value="Znf_RING_CS"/>
</dbReference>
<evidence type="ECO:0000259" key="15">
    <source>
        <dbReference type="PROSITE" id="PS51873"/>
    </source>
</evidence>
<comment type="function">
    <text evidence="3">Might act as an E3 ubiquitin-protein ligase, or as part of E3 complex, which accepts ubiquitin from specific E2 ubiquitin-conjugating enzymes and then transfers it to substrates.</text>
</comment>
<dbReference type="InterPro" id="IPR031127">
    <property type="entry name" value="E3_UB_ligase_RBR"/>
</dbReference>
<dbReference type="Pfam" id="PF01485">
    <property type="entry name" value="IBR"/>
    <property type="match status" value="1"/>
</dbReference>
<dbReference type="InterPro" id="IPR001841">
    <property type="entry name" value="Znf_RING"/>
</dbReference>
<dbReference type="SMART" id="SM00184">
    <property type="entry name" value="RING"/>
    <property type="match status" value="1"/>
</dbReference>
<keyword evidence="17" id="KW-1185">Reference proteome</keyword>
<keyword evidence="6" id="KW-0808">Transferase</keyword>
<evidence type="ECO:0000256" key="1">
    <source>
        <dbReference type="ARBA" id="ARBA00001798"/>
    </source>
</evidence>
<evidence type="ECO:0000256" key="9">
    <source>
        <dbReference type="ARBA" id="ARBA00022771"/>
    </source>
</evidence>
<evidence type="ECO:0000313" key="17">
    <source>
        <dbReference type="Proteomes" id="UP000325577"/>
    </source>
</evidence>
<dbReference type="PROSITE" id="PS51873">
    <property type="entry name" value="TRIAD"/>
    <property type="match status" value="1"/>
</dbReference>
<dbReference type="GO" id="GO:0016567">
    <property type="term" value="P:protein ubiquitination"/>
    <property type="evidence" value="ECO:0007669"/>
    <property type="project" value="UniProtKB-UniPathway"/>
</dbReference>
<dbReference type="Gene3D" id="1.20.120.1750">
    <property type="match status" value="1"/>
</dbReference>
<dbReference type="Gene3D" id="3.30.40.10">
    <property type="entry name" value="Zinc/RING finger domain, C3HC4 (zinc finger)"/>
    <property type="match status" value="1"/>
</dbReference>
<keyword evidence="8" id="KW-0677">Repeat</keyword>
<keyword evidence="10" id="KW-0833">Ubl conjugation pathway</keyword>
<evidence type="ECO:0000256" key="11">
    <source>
        <dbReference type="ARBA" id="ARBA00022833"/>
    </source>
</evidence>
<protein>
    <recommendedName>
        <fullName evidence="5">RBR-type E3 ubiquitin transferase</fullName>
        <ecNumber evidence="5">2.3.2.31</ecNumber>
    </recommendedName>
</protein>
<dbReference type="Pfam" id="PF00097">
    <property type="entry name" value="zf-C3HC4"/>
    <property type="match status" value="1"/>
</dbReference>
<evidence type="ECO:0000256" key="5">
    <source>
        <dbReference type="ARBA" id="ARBA00012251"/>
    </source>
</evidence>
<gene>
    <name evidence="16" type="ORF">F0562_023178</name>
</gene>
<comment type="cofactor">
    <cofactor evidence="2">
        <name>Zn(2+)</name>
        <dbReference type="ChEBI" id="CHEBI:29105"/>
    </cofactor>
</comment>
<feature type="domain" description="RING-type" evidence="14">
    <location>
        <begin position="103"/>
        <end position="176"/>
    </location>
</feature>
<name>A0A5J5BH83_9ASTE</name>
<dbReference type="SMART" id="SM00647">
    <property type="entry name" value="IBR"/>
    <property type="match status" value="2"/>
</dbReference>
<dbReference type="PROSITE" id="PS50089">
    <property type="entry name" value="ZF_RING_2"/>
    <property type="match status" value="1"/>
</dbReference>
<feature type="compositionally biased region" description="Polar residues" evidence="13">
    <location>
        <begin position="60"/>
        <end position="70"/>
    </location>
</feature>
<reference evidence="16 17" key="1">
    <citation type="submission" date="2019-09" db="EMBL/GenBank/DDBJ databases">
        <title>A chromosome-level genome assembly of the Chinese tupelo Nyssa sinensis.</title>
        <authorList>
            <person name="Yang X."/>
            <person name="Kang M."/>
            <person name="Yang Y."/>
            <person name="Xiong H."/>
            <person name="Wang M."/>
            <person name="Zhang Z."/>
            <person name="Wang Z."/>
            <person name="Wu H."/>
            <person name="Ma T."/>
            <person name="Liu J."/>
            <person name="Xi Z."/>
        </authorList>
    </citation>
    <scope>NUCLEOTIDE SEQUENCE [LARGE SCALE GENOMIC DNA]</scope>
    <source>
        <strain evidence="16">J267</strain>
        <tissue evidence="16">Leaf</tissue>
    </source>
</reference>
<feature type="region of interest" description="Disordered" evidence="13">
    <location>
        <begin position="60"/>
        <end position="85"/>
    </location>
</feature>
<evidence type="ECO:0000256" key="13">
    <source>
        <dbReference type="SAM" id="MobiDB-lite"/>
    </source>
</evidence>
<keyword evidence="9 12" id="KW-0863">Zinc-finger</keyword>
<dbReference type="AlphaFoldDB" id="A0A5J5BH83"/>
<dbReference type="SUPFAM" id="SSF57850">
    <property type="entry name" value="RING/U-box"/>
    <property type="match status" value="3"/>
</dbReference>
<evidence type="ECO:0000256" key="2">
    <source>
        <dbReference type="ARBA" id="ARBA00001947"/>
    </source>
</evidence>
<evidence type="ECO:0000256" key="7">
    <source>
        <dbReference type="ARBA" id="ARBA00022723"/>
    </source>
</evidence>
<proteinExistence type="inferred from homology"/>
<dbReference type="InterPro" id="IPR013083">
    <property type="entry name" value="Znf_RING/FYVE/PHD"/>
</dbReference>
<evidence type="ECO:0000256" key="4">
    <source>
        <dbReference type="ARBA" id="ARBA00005884"/>
    </source>
</evidence>
<dbReference type="CDD" id="cd22584">
    <property type="entry name" value="Rcat_RBR_unk"/>
    <property type="match status" value="1"/>
</dbReference>
<keyword evidence="7" id="KW-0479">Metal-binding</keyword>
<dbReference type="EMBL" id="CM018035">
    <property type="protein sequence ID" value="KAA8542026.1"/>
    <property type="molecule type" value="Genomic_DNA"/>
</dbReference>
<evidence type="ECO:0000256" key="8">
    <source>
        <dbReference type="ARBA" id="ARBA00022737"/>
    </source>
</evidence>
<dbReference type="FunFam" id="1.20.120.1750:FF:000018">
    <property type="entry name" value="RBR-type E3 ubiquitin transferase"/>
    <property type="match status" value="1"/>
</dbReference>
<comment type="similarity">
    <text evidence="4">Belongs to the RBR family. Ariadne subfamily.</text>
</comment>
<comment type="catalytic activity">
    <reaction evidence="1">
        <text>[E2 ubiquitin-conjugating enzyme]-S-ubiquitinyl-L-cysteine + [acceptor protein]-L-lysine = [E2 ubiquitin-conjugating enzyme]-L-cysteine + [acceptor protein]-N(6)-ubiquitinyl-L-lysine.</text>
        <dbReference type="EC" id="2.3.2.31"/>
    </reaction>
</comment>
<evidence type="ECO:0000256" key="12">
    <source>
        <dbReference type="PROSITE-ProRule" id="PRU00175"/>
    </source>
</evidence>